<dbReference type="EMBL" id="ML994630">
    <property type="protein sequence ID" value="KAF2186402.1"/>
    <property type="molecule type" value="Genomic_DNA"/>
</dbReference>
<evidence type="ECO:0000313" key="1">
    <source>
        <dbReference type="EMBL" id="KAF2186402.1"/>
    </source>
</evidence>
<dbReference type="AlphaFoldDB" id="A0A6A6E6L4"/>
<sequence>SDEAFNKWYNTQHIRDIFKAGYATLALRYQTWPYLAVYNLPDIHFLKDPSYKDKLPVTSDLFPEKGKEVHEWVDFDTRFYTPIQTFEPPRNAKKTSRPKIVFTVHFEPGNGKEGEREFDEWYRKQHLDMLSMLPNYRRSIIYKAVNNAKPRFLVIHEMDSAELDPHLMGVLMNTEWAKKILGEAESFEMAGWEMSFGRGR</sequence>
<keyword evidence="2" id="KW-1185">Reference proteome</keyword>
<name>A0A6A6E6L4_9PEZI</name>
<dbReference type="Proteomes" id="UP000800200">
    <property type="component" value="Unassembled WGS sequence"/>
</dbReference>
<proteinExistence type="predicted"/>
<gene>
    <name evidence="1" type="ORF">K469DRAFT_572794</name>
</gene>
<evidence type="ECO:0008006" key="3">
    <source>
        <dbReference type="Google" id="ProtNLM"/>
    </source>
</evidence>
<evidence type="ECO:0000313" key="2">
    <source>
        <dbReference type="Proteomes" id="UP000800200"/>
    </source>
</evidence>
<reference evidence="1" key="1">
    <citation type="journal article" date="2020" name="Stud. Mycol.">
        <title>101 Dothideomycetes genomes: a test case for predicting lifestyles and emergence of pathogens.</title>
        <authorList>
            <person name="Haridas S."/>
            <person name="Albert R."/>
            <person name="Binder M."/>
            <person name="Bloem J."/>
            <person name="Labutti K."/>
            <person name="Salamov A."/>
            <person name="Andreopoulos B."/>
            <person name="Baker S."/>
            <person name="Barry K."/>
            <person name="Bills G."/>
            <person name="Bluhm B."/>
            <person name="Cannon C."/>
            <person name="Castanera R."/>
            <person name="Culley D."/>
            <person name="Daum C."/>
            <person name="Ezra D."/>
            <person name="Gonzalez J."/>
            <person name="Henrissat B."/>
            <person name="Kuo A."/>
            <person name="Liang C."/>
            <person name="Lipzen A."/>
            <person name="Lutzoni F."/>
            <person name="Magnuson J."/>
            <person name="Mondo S."/>
            <person name="Nolan M."/>
            <person name="Ohm R."/>
            <person name="Pangilinan J."/>
            <person name="Park H.-J."/>
            <person name="Ramirez L."/>
            <person name="Alfaro M."/>
            <person name="Sun H."/>
            <person name="Tritt A."/>
            <person name="Yoshinaga Y."/>
            <person name="Zwiers L.-H."/>
            <person name="Turgeon B."/>
            <person name="Goodwin S."/>
            <person name="Spatafora J."/>
            <person name="Crous P."/>
            <person name="Grigoriev I."/>
        </authorList>
    </citation>
    <scope>NUCLEOTIDE SEQUENCE</scope>
    <source>
        <strain evidence="1">CBS 207.26</strain>
    </source>
</reference>
<organism evidence="1 2">
    <name type="scientific">Zopfia rhizophila CBS 207.26</name>
    <dbReference type="NCBI Taxonomy" id="1314779"/>
    <lineage>
        <taxon>Eukaryota</taxon>
        <taxon>Fungi</taxon>
        <taxon>Dikarya</taxon>
        <taxon>Ascomycota</taxon>
        <taxon>Pezizomycotina</taxon>
        <taxon>Dothideomycetes</taxon>
        <taxon>Dothideomycetes incertae sedis</taxon>
        <taxon>Zopfiaceae</taxon>
        <taxon>Zopfia</taxon>
    </lineage>
</organism>
<feature type="non-terminal residue" evidence="1">
    <location>
        <position position="1"/>
    </location>
</feature>
<accession>A0A6A6E6L4</accession>
<dbReference type="OrthoDB" id="2851338at2759"/>
<protein>
    <recommendedName>
        <fullName evidence="3">EthD domain-containing protein</fullName>
    </recommendedName>
</protein>